<dbReference type="Pfam" id="PF00230">
    <property type="entry name" value="MIP"/>
    <property type="match status" value="2"/>
</dbReference>
<dbReference type="Gene3D" id="1.20.1080.10">
    <property type="entry name" value="Glycerol uptake facilitator protein"/>
    <property type="match status" value="2"/>
</dbReference>
<evidence type="ECO:0000256" key="4">
    <source>
        <dbReference type="ARBA" id="ARBA00023136"/>
    </source>
</evidence>
<evidence type="ECO:0000256" key="1">
    <source>
        <dbReference type="ARBA" id="ARBA00004141"/>
    </source>
</evidence>
<feature type="transmembrane region" description="Helical" evidence="5">
    <location>
        <begin position="336"/>
        <end position="357"/>
    </location>
</feature>
<evidence type="ECO:0000256" key="2">
    <source>
        <dbReference type="ARBA" id="ARBA00022692"/>
    </source>
</evidence>
<feature type="transmembrane region" description="Helical" evidence="5">
    <location>
        <begin position="84"/>
        <end position="102"/>
    </location>
</feature>
<name>A0A9Q0J9I3_9ROSI</name>
<feature type="transmembrane region" description="Helical" evidence="5">
    <location>
        <begin position="36"/>
        <end position="54"/>
    </location>
</feature>
<dbReference type="InterPro" id="IPR023271">
    <property type="entry name" value="Aquaporin-like"/>
</dbReference>
<dbReference type="GO" id="GO:0015267">
    <property type="term" value="F:channel activity"/>
    <property type="evidence" value="ECO:0007669"/>
    <property type="project" value="InterPro"/>
</dbReference>
<comment type="subcellular location">
    <subcellularLocation>
        <location evidence="1">Membrane</location>
        <topology evidence="1">Multi-pass membrane protein</topology>
    </subcellularLocation>
</comment>
<dbReference type="Proteomes" id="UP001141552">
    <property type="component" value="Unassembled WGS sequence"/>
</dbReference>
<feature type="transmembrane region" description="Helical" evidence="5">
    <location>
        <begin position="137"/>
        <end position="157"/>
    </location>
</feature>
<evidence type="ECO:0000313" key="7">
    <source>
        <dbReference type="Proteomes" id="UP001141552"/>
    </source>
</evidence>
<dbReference type="PANTHER" id="PTHR47002">
    <property type="entry name" value="AQUAPORIN-LIKE"/>
    <property type="match status" value="1"/>
</dbReference>
<evidence type="ECO:0008006" key="8">
    <source>
        <dbReference type="Google" id="ProtNLM"/>
    </source>
</evidence>
<feature type="transmembrane region" description="Helical" evidence="5">
    <location>
        <begin position="295"/>
        <end position="315"/>
    </location>
</feature>
<feature type="transmembrane region" description="Helical" evidence="5">
    <location>
        <begin position="6"/>
        <end position="24"/>
    </location>
</feature>
<dbReference type="SUPFAM" id="SSF81338">
    <property type="entry name" value="Aquaporin-like"/>
    <property type="match status" value="2"/>
</dbReference>
<feature type="non-terminal residue" evidence="6">
    <location>
        <position position="508"/>
    </location>
</feature>
<keyword evidence="4 5" id="KW-0472">Membrane</keyword>
<evidence type="ECO:0000256" key="5">
    <source>
        <dbReference type="SAM" id="Phobius"/>
    </source>
</evidence>
<feature type="transmembrane region" description="Helical" evidence="5">
    <location>
        <begin position="220"/>
        <end position="240"/>
    </location>
</feature>
<sequence length="508" mass="54825">VWRASLAELFGTGVLVFAMDTIVISSYETQIKTPNLIISALVSLAVTLIVLAIVPISGGHVNPAITIVAALMGLVSLSRAAIYVLAQCLGAIAGALALKAVVNSTIQSNFSLGGCTINIVAPGPNGPIEIGLETAQALWMEIICTFVFLFISVRTAFDKRQAKSLGQIPICAILGLSAGLVVFISTTVTATKGYGGVGMNPARCLGPALIRGGHLWAAHWLFWVGPVTASLSFVLFTKIIPREHLECFEIKQKKNYLNNMWRAAFTELVATSCLLFTLTISIISCLESHEAEPKLLVPLAVFLVAFFFLLTTIPLSGGHMSPIFSFIAALKGVITLVRALFYVIAQCLGSILAYLVIRCVMDVSAEEKFSLGGCMVNRDDEGISTRNALILEFSCTFVVLFLAVTVAFDQRRFKELGLLMICVILAGAMALAIFMSIYVTGRPGYGGVGLNPARCLGPALLRGGELWNGHWVFWVGPFLACVVYYGYSLTLPKKNRRQKMKRKTDDLL</sequence>
<reference evidence="6" key="1">
    <citation type="submission" date="2022-02" db="EMBL/GenBank/DDBJ databases">
        <authorList>
            <person name="Henning P.M."/>
            <person name="McCubbin A.G."/>
            <person name="Shore J.S."/>
        </authorList>
    </citation>
    <scope>NUCLEOTIDE SEQUENCE</scope>
    <source>
        <strain evidence="6">F60SS</strain>
        <tissue evidence="6">Leaves</tissue>
    </source>
</reference>
<protein>
    <recommendedName>
        <fullName evidence="8">Aquaporin</fullName>
    </recommendedName>
</protein>
<organism evidence="6 7">
    <name type="scientific">Turnera subulata</name>
    <dbReference type="NCBI Taxonomy" id="218843"/>
    <lineage>
        <taxon>Eukaryota</taxon>
        <taxon>Viridiplantae</taxon>
        <taxon>Streptophyta</taxon>
        <taxon>Embryophyta</taxon>
        <taxon>Tracheophyta</taxon>
        <taxon>Spermatophyta</taxon>
        <taxon>Magnoliopsida</taxon>
        <taxon>eudicotyledons</taxon>
        <taxon>Gunneridae</taxon>
        <taxon>Pentapetalae</taxon>
        <taxon>rosids</taxon>
        <taxon>fabids</taxon>
        <taxon>Malpighiales</taxon>
        <taxon>Passifloraceae</taxon>
        <taxon>Turnera</taxon>
    </lineage>
</organism>
<evidence type="ECO:0000313" key="6">
    <source>
        <dbReference type="EMBL" id="KAJ4833309.1"/>
    </source>
</evidence>
<gene>
    <name evidence="6" type="ORF">Tsubulata_004338</name>
</gene>
<feature type="transmembrane region" description="Helical" evidence="5">
    <location>
        <begin position="169"/>
        <end position="190"/>
    </location>
</feature>
<dbReference type="AlphaFoldDB" id="A0A9Q0J9I3"/>
<dbReference type="OrthoDB" id="3222at2759"/>
<feature type="transmembrane region" description="Helical" evidence="5">
    <location>
        <begin position="261"/>
        <end position="283"/>
    </location>
</feature>
<keyword evidence="7" id="KW-1185">Reference proteome</keyword>
<feature type="transmembrane region" description="Helical" evidence="5">
    <location>
        <begin position="388"/>
        <end position="409"/>
    </location>
</feature>
<dbReference type="InterPro" id="IPR000425">
    <property type="entry name" value="MIP"/>
</dbReference>
<feature type="transmembrane region" description="Helical" evidence="5">
    <location>
        <begin position="471"/>
        <end position="492"/>
    </location>
</feature>
<dbReference type="PRINTS" id="PR00783">
    <property type="entry name" value="MINTRINSICP"/>
</dbReference>
<comment type="caution">
    <text evidence="6">The sequence shown here is derived from an EMBL/GenBank/DDBJ whole genome shotgun (WGS) entry which is preliminary data.</text>
</comment>
<accession>A0A9Q0J9I3</accession>
<dbReference type="PANTHER" id="PTHR47002:SF2">
    <property type="entry name" value="AQUAPORIN AQPAE.A-LIKE"/>
    <property type="match status" value="1"/>
</dbReference>
<keyword evidence="3 5" id="KW-1133">Transmembrane helix</keyword>
<keyword evidence="2 5" id="KW-0812">Transmembrane</keyword>
<proteinExistence type="predicted"/>
<evidence type="ECO:0000256" key="3">
    <source>
        <dbReference type="ARBA" id="ARBA00022989"/>
    </source>
</evidence>
<dbReference type="EMBL" id="JAKUCV010004976">
    <property type="protein sequence ID" value="KAJ4833309.1"/>
    <property type="molecule type" value="Genomic_DNA"/>
</dbReference>
<feature type="transmembrane region" description="Helical" evidence="5">
    <location>
        <begin position="416"/>
        <end position="439"/>
    </location>
</feature>
<dbReference type="GO" id="GO:0016020">
    <property type="term" value="C:membrane"/>
    <property type="evidence" value="ECO:0007669"/>
    <property type="project" value="UniProtKB-SubCell"/>
</dbReference>
<reference evidence="6" key="2">
    <citation type="journal article" date="2023" name="Plants (Basel)">
        <title>Annotation of the Turnera subulata (Passifloraceae) Draft Genome Reveals the S-Locus Evolved after the Divergence of Turneroideae from Passifloroideae in a Stepwise Manner.</title>
        <authorList>
            <person name="Henning P.M."/>
            <person name="Roalson E.H."/>
            <person name="Mir W."/>
            <person name="McCubbin A.G."/>
            <person name="Shore J.S."/>
        </authorList>
    </citation>
    <scope>NUCLEOTIDE SEQUENCE</scope>
    <source>
        <strain evidence="6">F60SS</strain>
    </source>
</reference>